<dbReference type="SMART" id="SM00304">
    <property type="entry name" value="HAMP"/>
    <property type="match status" value="1"/>
</dbReference>
<evidence type="ECO:0000256" key="8">
    <source>
        <dbReference type="ARBA" id="ARBA00022989"/>
    </source>
</evidence>
<dbReference type="SUPFAM" id="SSF158472">
    <property type="entry name" value="HAMP domain-like"/>
    <property type="match status" value="1"/>
</dbReference>
<dbReference type="PANTHER" id="PTHR45436:SF5">
    <property type="entry name" value="SENSOR HISTIDINE KINASE TRCS"/>
    <property type="match status" value="1"/>
</dbReference>
<evidence type="ECO:0000313" key="15">
    <source>
        <dbReference type="Proteomes" id="UP000287996"/>
    </source>
</evidence>
<reference evidence="14 15" key="1">
    <citation type="journal article" date="2011" name="Front. Microbiol.">
        <title>Genomic signatures of strain selection and enhancement in Bacillus atrophaeus var. globigii, a historical biowarfare simulant.</title>
        <authorList>
            <person name="Gibbons H.S."/>
            <person name="Broomall S.M."/>
            <person name="McNew L.A."/>
            <person name="Daligault H."/>
            <person name="Chapman C."/>
            <person name="Bruce D."/>
            <person name="Karavis M."/>
            <person name="Krepps M."/>
            <person name="McGregor P.A."/>
            <person name="Hong C."/>
            <person name="Park K.H."/>
            <person name="Akmal A."/>
            <person name="Feldman A."/>
            <person name="Lin J.S."/>
            <person name="Chang W.E."/>
            <person name="Higgs B.W."/>
            <person name="Demirev P."/>
            <person name="Lindquist J."/>
            <person name="Liem A."/>
            <person name="Fochler E."/>
            <person name="Read T.D."/>
            <person name="Tapia R."/>
            <person name="Johnson S."/>
            <person name="Bishop-Lilly K.A."/>
            <person name="Detter C."/>
            <person name="Han C."/>
            <person name="Sozhamannan S."/>
            <person name="Rosenzweig C.N."/>
            <person name="Skowronski E.W."/>
        </authorList>
    </citation>
    <scope>NUCLEOTIDE SEQUENCE [LARGE SCALE GENOMIC DNA]</scope>
    <source>
        <strain evidence="14 15">CC-PW-9</strain>
    </source>
</reference>
<keyword evidence="15" id="KW-1185">Reference proteome</keyword>
<protein>
    <recommendedName>
        <fullName evidence="3">histidine kinase</fullName>
        <ecNumber evidence="3">2.7.13.3</ecNumber>
    </recommendedName>
</protein>
<evidence type="ECO:0000256" key="11">
    <source>
        <dbReference type="SAM" id="Phobius"/>
    </source>
</evidence>
<dbReference type="SUPFAM" id="SSF47384">
    <property type="entry name" value="Homodimeric domain of signal transducing histidine kinase"/>
    <property type="match status" value="1"/>
</dbReference>
<feature type="domain" description="Histidine kinase" evidence="12">
    <location>
        <begin position="258"/>
        <end position="465"/>
    </location>
</feature>
<comment type="subcellular location">
    <subcellularLocation>
        <location evidence="2">Membrane</location>
    </subcellularLocation>
</comment>
<evidence type="ECO:0000259" key="12">
    <source>
        <dbReference type="PROSITE" id="PS50109"/>
    </source>
</evidence>
<gene>
    <name evidence="14" type="ORF">CWI84_02085</name>
</gene>
<proteinExistence type="predicted"/>
<evidence type="ECO:0000256" key="3">
    <source>
        <dbReference type="ARBA" id="ARBA00012438"/>
    </source>
</evidence>
<dbReference type="InterPro" id="IPR004358">
    <property type="entry name" value="Sig_transdc_His_kin-like_C"/>
</dbReference>
<dbReference type="Proteomes" id="UP000287996">
    <property type="component" value="Unassembled WGS sequence"/>
</dbReference>
<dbReference type="PRINTS" id="PR00344">
    <property type="entry name" value="BCTRLSENSOR"/>
</dbReference>
<keyword evidence="9" id="KW-0902">Two-component regulatory system</keyword>
<dbReference type="InterPro" id="IPR005467">
    <property type="entry name" value="His_kinase_dom"/>
</dbReference>
<evidence type="ECO:0000259" key="13">
    <source>
        <dbReference type="PROSITE" id="PS50885"/>
    </source>
</evidence>
<evidence type="ECO:0000256" key="2">
    <source>
        <dbReference type="ARBA" id="ARBA00004370"/>
    </source>
</evidence>
<evidence type="ECO:0000256" key="9">
    <source>
        <dbReference type="ARBA" id="ARBA00023012"/>
    </source>
</evidence>
<dbReference type="InterPro" id="IPR003661">
    <property type="entry name" value="HisK_dim/P_dom"/>
</dbReference>
<dbReference type="InterPro" id="IPR036097">
    <property type="entry name" value="HisK_dim/P_sf"/>
</dbReference>
<dbReference type="AlphaFoldDB" id="A0A432ZTC9"/>
<dbReference type="GO" id="GO:0000155">
    <property type="term" value="F:phosphorelay sensor kinase activity"/>
    <property type="evidence" value="ECO:0007669"/>
    <property type="project" value="InterPro"/>
</dbReference>
<keyword evidence="6 11" id="KW-0812">Transmembrane</keyword>
<dbReference type="Gene3D" id="3.30.565.10">
    <property type="entry name" value="Histidine kinase-like ATPase, C-terminal domain"/>
    <property type="match status" value="1"/>
</dbReference>
<evidence type="ECO:0000256" key="10">
    <source>
        <dbReference type="ARBA" id="ARBA00023136"/>
    </source>
</evidence>
<dbReference type="PANTHER" id="PTHR45436">
    <property type="entry name" value="SENSOR HISTIDINE KINASE YKOH"/>
    <property type="match status" value="1"/>
</dbReference>
<feature type="domain" description="HAMP" evidence="13">
    <location>
        <begin position="175"/>
        <end position="227"/>
    </location>
</feature>
<dbReference type="InterPro" id="IPR050428">
    <property type="entry name" value="TCS_sensor_his_kinase"/>
</dbReference>
<dbReference type="SMART" id="SM00388">
    <property type="entry name" value="HisKA"/>
    <property type="match status" value="1"/>
</dbReference>
<dbReference type="Pfam" id="PF00512">
    <property type="entry name" value="HisKA"/>
    <property type="match status" value="1"/>
</dbReference>
<dbReference type="InterPro" id="IPR003660">
    <property type="entry name" value="HAMP_dom"/>
</dbReference>
<dbReference type="Gene3D" id="1.10.287.130">
    <property type="match status" value="1"/>
</dbReference>
<dbReference type="Pfam" id="PF00672">
    <property type="entry name" value="HAMP"/>
    <property type="match status" value="1"/>
</dbReference>
<dbReference type="PROSITE" id="PS50885">
    <property type="entry name" value="HAMP"/>
    <property type="match status" value="1"/>
</dbReference>
<keyword evidence="5" id="KW-0808">Transferase</keyword>
<dbReference type="InterPro" id="IPR003594">
    <property type="entry name" value="HATPase_dom"/>
</dbReference>
<accession>A0A432ZTC9</accession>
<dbReference type="SMART" id="SM00387">
    <property type="entry name" value="HATPase_c"/>
    <property type="match status" value="1"/>
</dbReference>
<dbReference type="CDD" id="cd00075">
    <property type="entry name" value="HATPase"/>
    <property type="match status" value="1"/>
</dbReference>
<keyword evidence="7 14" id="KW-0418">Kinase</keyword>
<dbReference type="PROSITE" id="PS50109">
    <property type="entry name" value="HIS_KIN"/>
    <property type="match status" value="1"/>
</dbReference>
<dbReference type="CDD" id="cd00082">
    <property type="entry name" value="HisKA"/>
    <property type="match status" value="1"/>
</dbReference>
<name>A0A432ZTC9_9GAMM</name>
<feature type="transmembrane region" description="Helical" evidence="11">
    <location>
        <begin position="153"/>
        <end position="174"/>
    </location>
</feature>
<evidence type="ECO:0000313" key="14">
    <source>
        <dbReference type="EMBL" id="RUO81170.1"/>
    </source>
</evidence>
<evidence type="ECO:0000256" key="1">
    <source>
        <dbReference type="ARBA" id="ARBA00000085"/>
    </source>
</evidence>
<evidence type="ECO:0000256" key="4">
    <source>
        <dbReference type="ARBA" id="ARBA00022553"/>
    </source>
</evidence>
<dbReference type="OrthoDB" id="9772100at2"/>
<sequence>MPMVAIAGLTIRFGLEFAESAVTARLKSDLELVGRAIRLPISDALLKGDLQAVQANLDSVFSIGRVYGASVYNTAGQLVASAGITERDLSNSSIAEEAVKTGIKQDSYRQVAGLNMFSQFLPVIDRGGRIIGLLQINRRASDFEQSLDQLASYAWLSWGIFALIIVVVLILGHYRSVGRYVTQLVDSMRRVADGNLQHRAKQQGPDELKEIATGLNLMLDSLSRAQQELSTRQQHEMQLEKALRKQEKMAAIGSVASGVAHELGAPLTVIDGRAQRLLRQQEDASTRQELGKIRGQVQRLTQLVNQLLDFTRSPQNGLQPVAVSDWVNAAISSVKLELTDDAPKIVLQEALPVAEIAVDATRMELAMVNLLRNALQAATSEVMVSCQLTADKLRISITDDGEGLPADWSFDDLIQPFQSTKAQGQGTGLGLTIVQQIVEAHGGQLRLHDRPEHGCIAEMIIPTRSVKES</sequence>
<dbReference type="Pfam" id="PF02518">
    <property type="entry name" value="HATPase_c"/>
    <property type="match status" value="1"/>
</dbReference>
<dbReference type="CDD" id="cd06225">
    <property type="entry name" value="HAMP"/>
    <property type="match status" value="1"/>
</dbReference>
<dbReference type="Gene3D" id="6.10.340.10">
    <property type="match status" value="1"/>
</dbReference>
<dbReference type="SUPFAM" id="SSF55874">
    <property type="entry name" value="ATPase domain of HSP90 chaperone/DNA topoisomerase II/histidine kinase"/>
    <property type="match status" value="1"/>
</dbReference>
<dbReference type="EMBL" id="PIQH01000002">
    <property type="protein sequence ID" value="RUO81170.1"/>
    <property type="molecule type" value="Genomic_DNA"/>
</dbReference>
<dbReference type="EC" id="2.7.13.3" evidence="3"/>
<organism evidence="14 15">
    <name type="scientific">Idiomarina tyrosinivorans</name>
    <dbReference type="NCBI Taxonomy" id="1445662"/>
    <lineage>
        <taxon>Bacteria</taxon>
        <taxon>Pseudomonadati</taxon>
        <taxon>Pseudomonadota</taxon>
        <taxon>Gammaproteobacteria</taxon>
        <taxon>Alteromonadales</taxon>
        <taxon>Idiomarinaceae</taxon>
        <taxon>Idiomarina</taxon>
    </lineage>
</organism>
<comment type="catalytic activity">
    <reaction evidence="1">
        <text>ATP + protein L-histidine = ADP + protein N-phospho-L-histidine.</text>
        <dbReference type="EC" id="2.7.13.3"/>
    </reaction>
</comment>
<evidence type="ECO:0000256" key="7">
    <source>
        <dbReference type="ARBA" id="ARBA00022777"/>
    </source>
</evidence>
<keyword evidence="8 11" id="KW-1133">Transmembrane helix</keyword>
<dbReference type="GO" id="GO:0005886">
    <property type="term" value="C:plasma membrane"/>
    <property type="evidence" value="ECO:0007669"/>
    <property type="project" value="TreeGrafter"/>
</dbReference>
<evidence type="ECO:0000256" key="6">
    <source>
        <dbReference type="ARBA" id="ARBA00022692"/>
    </source>
</evidence>
<evidence type="ECO:0000256" key="5">
    <source>
        <dbReference type="ARBA" id="ARBA00022679"/>
    </source>
</evidence>
<comment type="caution">
    <text evidence="14">The sequence shown here is derived from an EMBL/GenBank/DDBJ whole genome shotgun (WGS) entry which is preliminary data.</text>
</comment>
<keyword evidence="10 11" id="KW-0472">Membrane</keyword>
<keyword evidence="4" id="KW-0597">Phosphoprotein</keyword>
<dbReference type="InterPro" id="IPR036890">
    <property type="entry name" value="HATPase_C_sf"/>
</dbReference>